<evidence type="ECO:0000313" key="1">
    <source>
        <dbReference type="EMBL" id="KKN24916.1"/>
    </source>
</evidence>
<protein>
    <submittedName>
        <fullName evidence="1">Uncharacterized protein</fullName>
    </submittedName>
</protein>
<sequence>MRTFHLKAVEKGKELWEITWGTEEGPVTPAEMNWILTISIQAIIDRSKGPPLEALKVPLILSPN</sequence>
<dbReference type="AlphaFoldDB" id="A0A0F9RIU0"/>
<reference evidence="1" key="1">
    <citation type="journal article" date="2015" name="Nature">
        <title>Complex archaea that bridge the gap between prokaryotes and eukaryotes.</title>
        <authorList>
            <person name="Spang A."/>
            <person name="Saw J.H."/>
            <person name="Jorgensen S.L."/>
            <person name="Zaremba-Niedzwiedzka K."/>
            <person name="Martijn J."/>
            <person name="Lind A.E."/>
            <person name="van Eijk R."/>
            <person name="Schleper C."/>
            <person name="Guy L."/>
            <person name="Ettema T.J."/>
        </authorList>
    </citation>
    <scope>NUCLEOTIDE SEQUENCE</scope>
</reference>
<accession>A0A0F9RIU0</accession>
<comment type="caution">
    <text evidence="1">The sequence shown here is derived from an EMBL/GenBank/DDBJ whole genome shotgun (WGS) entry which is preliminary data.</text>
</comment>
<name>A0A0F9RIU0_9ZZZZ</name>
<proteinExistence type="predicted"/>
<gene>
    <name evidence="1" type="ORF">LCGC14_0890060</name>
</gene>
<dbReference type="EMBL" id="LAZR01002846">
    <property type="protein sequence ID" value="KKN24916.1"/>
    <property type="molecule type" value="Genomic_DNA"/>
</dbReference>
<organism evidence="1">
    <name type="scientific">marine sediment metagenome</name>
    <dbReference type="NCBI Taxonomy" id="412755"/>
    <lineage>
        <taxon>unclassified sequences</taxon>
        <taxon>metagenomes</taxon>
        <taxon>ecological metagenomes</taxon>
    </lineage>
</organism>